<dbReference type="Pfam" id="PF07992">
    <property type="entry name" value="Pyr_redox_2"/>
    <property type="match status" value="1"/>
</dbReference>
<comment type="caution">
    <text evidence="4">The sequence shown here is derived from an EMBL/GenBank/DDBJ whole genome shotgun (WGS) entry which is preliminary data.</text>
</comment>
<reference evidence="4 5" key="1">
    <citation type="submission" date="2021-07" db="EMBL/GenBank/DDBJ databases">
        <title>Stakelama flava sp. nov., a novel endophytic bacterium isolated from branch of Kandelia candel.</title>
        <authorList>
            <person name="Tuo L."/>
        </authorList>
    </citation>
    <scope>NUCLEOTIDE SEQUENCE [LARGE SCALE GENOMIC DNA]</scope>
    <source>
        <strain evidence="4 5">CBK3Z-3</strain>
    </source>
</reference>
<dbReference type="RefSeq" id="WP_219237450.1">
    <property type="nucleotide sequence ID" value="NZ_JAHWZX010000004.1"/>
</dbReference>
<dbReference type="GO" id="GO:0004148">
    <property type="term" value="F:dihydrolipoyl dehydrogenase (NADH) activity"/>
    <property type="evidence" value="ECO:0007669"/>
    <property type="project" value="UniProtKB-EC"/>
</dbReference>
<evidence type="ECO:0000259" key="2">
    <source>
        <dbReference type="Pfam" id="PF02852"/>
    </source>
</evidence>
<dbReference type="InterPro" id="IPR004099">
    <property type="entry name" value="Pyr_nucl-diS_OxRdtase_dimer"/>
</dbReference>
<evidence type="ECO:0000313" key="5">
    <source>
        <dbReference type="Proteomes" id="UP001197214"/>
    </source>
</evidence>
<organism evidence="4 5">
    <name type="scientific">Stakelama flava</name>
    <dbReference type="NCBI Taxonomy" id="2860338"/>
    <lineage>
        <taxon>Bacteria</taxon>
        <taxon>Pseudomonadati</taxon>
        <taxon>Pseudomonadota</taxon>
        <taxon>Alphaproteobacteria</taxon>
        <taxon>Sphingomonadales</taxon>
        <taxon>Sphingomonadaceae</taxon>
        <taxon>Stakelama</taxon>
    </lineage>
</organism>
<dbReference type="PIRSF" id="PIRSF000350">
    <property type="entry name" value="Mercury_reductase_MerA"/>
    <property type="match status" value="1"/>
</dbReference>
<sequence>MTDAQADTANSLPQKPGASQPLTCDVAVIGAGTAGLAAERAARANGASTLLIDPEFIGTLCANYGCMPSKLLIAAARARHQVDQAGLFGIDVGSVAVDDAALLNRVRSERDRFAALTRDSIETLPDGICIKSHARFTGPDTLVLDDGRTVKAGAIVIATGSGAALPAPFDMLGDRALTNRSVFEIETLPDSLGVVGSGSIGLELAQAFARLGVKVTLLDKAERMGNVRCARVHGALRKIMERDMAVHLGVDVDAECAQSGVRLTWSGKETGEALVDRVLVAVGRPPTLEGLWLEKAGIACDDSGVPCHDRATMRCGDSAIFLAGDVAADFPLLHEASHDGAIAGRNAAALPAEIRTERYVSFAITFTDPPLVSIGKSEEHGAVTGTTSFDDQGRARVEGRDEGALTLYAAAPHGTLIGADLIAPAGEHLGHILAWAIQHKMTATQLLQMPFYHPTIEEGLKKALRTICGATPIALPTDQDSGTPSGG</sequence>
<evidence type="ECO:0000259" key="3">
    <source>
        <dbReference type="Pfam" id="PF07992"/>
    </source>
</evidence>
<proteinExistence type="predicted"/>
<dbReference type="InterPro" id="IPR023753">
    <property type="entry name" value="FAD/NAD-binding_dom"/>
</dbReference>
<feature type="domain" description="Pyridine nucleotide-disulphide oxidoreductase dimerisation" evidence="2">
    <location>
        <begin position="363"/>
        <end position="463"/>
    </location>
</feature>
<dbReference type="Pfam" id="PF02852">
    <property type="entry name" value="Pyr_redox_dim"/>
    <property type="match status" value="1"/>
</dbReference>
<dbReference type="EMBL" id="JAHWZX010000004">
    <property type="protein sequence ID" value="MBW4330329.1"/>
    <property type="molecule type" value="Genomic_DNA"/>
</dbReference>
<keyword evidence="4" id="KW-0560">Oxidoreductase</keyword>
<evidence type="ECO:0000256" key="1">
    <source>
        <dbReference type="ARBA" id="ARBA00001974"/>
    </source>
</evidence>
<dbReference type="EC" id="1.8.1.4" evidence="4"/>
<comment type="cofactor">
    <cofactor evidence="1">
        <name>FAD</name>
        <dbReference type="ChEBI" id="CHEBI:57692"/>
    </cofactor>
</comment>
<name>A0ABS6XJC4_9SPHN</name>
<protein>
    <submittedName>
        <fullName evidence="4">Dihydrolipoyl dehydrogenase</fullName>
        <ecNumber evidence="4">1.8.1.4</ecNumber>
    </submittedName>
</protein>
<dbReference type="PANTHER" id="PTHR43014:SF4">
    <property type="entry name" value="PYRIDINE NUCLEOTIDE-DISULFIDE OXIDOREDUCTASE RCLA-RELATED"/>
    <property type="match status" value="1"/>
</dbReference>
<evidence type="ECO:0000313" key="4">
    <source>
        <dbReference type="EMBL" id="MBW4330329.1"/>
    </source>
</evidence>
<dbReference type="Proteomes" id="UP001197214">
    <property type="component" value="Unassembled WGS sequence"/>
</dbReference>
<gene>
    <name evidence="4" type="ORF">KY084_05510</name>
</gene>
<dbReference type="PANTHER" id="PTHR43014">
    <property type="entry name" value="MERCURIC REDUCTASE"/>
    <property type="match status" value="1"/>
</dbReference>
<accession>A0ABS6XJC4</accession>
<dbReference type="InterPro" id="IPR001100">
    <property type="entry name" value="Pyr_nuc-diS_OxRdtase"/>
</dbReference>
<dbReference type="NCBIfam" id="NF004939">
    <property type="entry name" value="PRK06292.1-1"/>
    <property type="match status" value="1"/>
</dbReference>
<keyword evidence="5" id="KW-1185">Reference proteome</keyword>
<feature type="domain" description="FAD/NAD(P)-binding" evidence="3">
    <location>
        <begin position="25"/>
        <end position="340"/>
    </location>
</feature>